<evidence type="ECO:0000313" key="1">
    <source>
        <dbReference type="EMBL" id="OGE25279.1"/>
    </source>
</evidence>
<accession>A0A1F5J9L5</accession>
<proteinExistence type="predicted"/>
<comment type="caution">
    <text evidence="1">The sequence shown here is derived from an EMBL/GenBank/DDBJ whole genome shotgun (WGS) entry which is preliminary data.</text>
</comment>
<reference evidence="1 2" key="1">
    <citation type="journal article" date="2016" name="Nat. Commun.">
        <title>Thousands of microbial genomes shed light on interconnected biogeochemical processes in an aquifer system.</title>
        <authorList>
            <person name="Anantharaman K."/>
            <person name="Brown C.T."/>
            <person name="Hug L.A."/>
            <person name="Sharon I."/>
            <person name="Castelle C.J."/>
            <person name="Probst A.J."/>
            <person name="Thomas B.C."/>
            <person name="Singh A."/>
            <person name="Wilkins M.J."/>
            <person name="Karaoz U."/>
            <person name="Brodie E.L."/>
            <person name="Williams K.H."/>
            <person name="Hubbard S.S."/>
            <person name="Banfield J.F."/>
        </authorList>
    </citation>
    <scope>NUCLEOTIDE SEQUENCE [LARGE SCALE GENOMIC DNA]</scope>
</reference>
<evidence type="ECO:0000313" key="2">
    <source>
        <dbReference type="Proteomes" id="UP000177042"/>
    </source>
</evidence>
<sequence length="126" mass="15086">MFNTEKANSLAREDQQLVQKYQLSHIEDLNLLNDFSIKQQMMRIMAIFLKDCSEFVFGREEESLLPIDEVLIAILHEKVNVLTSYYTPLIEHQVYNNPQFRKNLRKWFNDQGWNFTLQQRDFIKAA</sequence>
<dbReference type="Proteomes" id="UP000177042">
    <property type="component" value="Unassembled WGS sequence"/>
</dbReference>
<name>A0A1F5J9L5_9BACT</name>
<dbReference type="AlphaFoldDB" id="A0A1F5J9L5"/>
<organism evidence="1 2">
    <name type="scientific">Candidatus Daviesbacteria bacterium RIFCSPHIGHO2_02_FULL_39_12</name>
    <dbReference type="NCBI Taxonomy" id="1797770"/>
    <lineage>
        <taxon>Bacteria</taxon>
        <taxon>Candidatus Daviesiibacteriota</taxon>
    </lineage>
</organism>
<dbReference type="EMBL" id="MFCX01000029">
    <property type="protein sequence ID" value="OGE25279.1"/>
    <property type="molecule type" value="Genomic_DNA"/>
</dbReference>
<gene>
    <name evidence="1" type="ORF">A3C26_04005</name>
</gene>
<protein>
    <submittedName>
        <fullName evidence="1">Uncharacterized protein</fullName>
    </submittedName>
</protein>